<keyword evidence="4 8" id="KW-0418">Kinase</keyword>
<evidence type="ECO:0000256" key="6">
    <source>
        <dbReference type="SAM" id="Coils"/>
    </source>
</evidence>
<proteinExistence type="predicted"/>
<sequence>MLEASKLDKIINDIIFYIKKSQEQIYDITENTRSEYVHIKEELEKVKLSVTQLIDRVDKLSIREKKARLHLMEVSRNFNRYTENDIKRAYDRAQKMQVELAILRGQEQVLRDKRNDLERSLRRLQDMLGKAENMMSHLGVVFNYLSENMASISSQIEELHKIQQLGISIIKAQEEERKRVAREIHDGPAQLLANIVMRAEYILKLMNVNPGAVKEELTNLQQLVRQSLQDVRKIIFDLRPMVLDDLGLVPALNRYIEDFKNQYKINAELVFFGKQERLPPATEIALFRVVQEALNNVHKHARAGQVLVKMEQLSDKITIRIKDDGRGFDPASIEQSKDRECYGLINMRERVQILKGEFKINSLPGKGTVITLTIPV</sequence>
<dbReference type="Pfam" id="PF05384">
    <property type="entry name" value="DegS"/>
    <property type="match status" value="1"/>
</dbReference>
<dbReference type="OrthoDB" id="9781904at2"/>
<dbReference type="AlphaFoldDB" id="A0A1I6D129"/>
<gene>
    <name evidence="8" type="ORF">SAMN05660706_10447</name>
</gene>
<keyword evidence="9" id="KW-1185">Reference proteome</keyword>
<dbReference type="InterPro" id="IPR011712">
    <property type="entry name" value="Sig_transdc_His_kin_sub3_dim/P"/>
</dbReference>
<dbReference type="EC" id="2.7.13.3" evidence="2"/>
<evidence type="ECO:0000256" key="5">
    <source>
        <dbReference type="ARBA" id="ARBA00023012"/>
    </source>
</evidence>
<dbReference type="GO" id="GO:0046983">
    <property type="term" value="F:protein dimerization activity"/>
    <property type="evidence" value="ECO:0007669"/>
    <property type="project" value="InterPro"/>
</dbReference>
<evidence type="ECO:0000313" key="9">
    <source>
        <dbReference type="Proteomes" id="UP000199584"/>
    </source>
</evidence>
<dbReference type="GO" id="GO:0000155">
    <property type="term" value="F:phosphorelay sensor kinase activity"/>
    <property type="evidence" value="ECO:0007669"/>
    <property type="project" value="InterPro"/>
</dbReference>
<evidence type="ECO:0000256" key="3">
    <source>
        <dbReference type="ARBA" id="ARBA00022679"/>
    </source>
</evidence>
<keyword evidence="5" id="KW-0902">Two-component regulatory system</keyword>
<evidence type="ECO:0000256" key="4">
    <source>
        <dbReference type="ARBA" id="ARBA00022777"/>
    </source>
</evidence>
<dbReference type="PROSITE" id="PS50109">
    <property type="entry name" value="HIS_KIN"/>
    <property type="match status" value="1"/>
</dbReference>
<dbReference type="InterPro" id="IPR005467">
    <property type="entry name" value="His_kinase_dom"/>
</dbReference>
<dbReference type="Gene3D" id="3.30.565.10">
    <property type="entry name" value="Histidine kinase-like ATPase, C-terminal domain"/>
    <property type="match status" value="1"/>
</dbReference>
<dbReference type="PANTHER" id="PTHR24421:SF55">
    <property type="entry name" value="SENSOR HISTIDINE KINASE YDFH"/>
    <property type="match status" value="1"/>
</dbReference>
<dbReference type="Pfam" id="PF07730">
    <property type="entry name" value="HisKA_3"/>
    <property type="match status" value="1"/>
</dbReference>
<evidence type="ECO:0000256" key="2">
    <source>
        <dbReference type="ARBA" id="ARBA00012438"/>
    </source>
</evidence>
<keyword evidence="3" id="KW-0808">Transferase</keyword>
<dbReference type="InterPro" id="IPR036890">
    <property type="entry name" value="HATPase_C_sf"/>
</dbReference>
<evidence type="ECO:0000313" key="8">
    <source>
        <dbReference type="EMBL" id="SFQ99204.1"/>
    </source>
</evidence>
<organism evidence="8 9">
    <name type="scientific">Desulfoscipio geothermicus DSM 3669</name>
    <dbReference type="NCBI Taxonomy" id="1121426"/>
    <lineage>
        <taxon>Bacteria</taxon>
        <taxon>Bacillati</taxon>
        <taxon>Bacillota</taxon>
        <taxon>Clostridia</taxon>
        <taxon>Eubacteriales</taxon>
        <taxon>Desulfallaceae</taxon>
        <taxon>Desulfoscipio</taxon>
    </lineage>
</organism>
<dbReference type="PIRSF" id="PIRSF003169">
    <property type="entry name" value="STHK_DegS"/>
    <property type="match status" value="1"/>
</dbReference>
<accession>A0A1I6D129</accession>
<dbReference type="Pfam" id="PF02518">
    <property type="entry name" value="HATPase_c"/>
    <property type="match status" value="1"/>
</dbReference>
<dbReference type="GO" id="GO:0016020">
    <property type="term" value="C:membrane"/>
    <property type="evidence" value="ECO:0007669"/>
    <property type="project" value="InterPro"/>
</dbReference>
<dbReference type="InterPro" id="IPR016381">
    <property type="entry name" value="Sig_transdc_His_kinase_DegS"/>
</dbReference>
<feature type="domain" description="Histidine kinase" evidence="7">
    <location>
        <begin position="179"/>
        <end position="376"/>
    </location>
</feature>
<feature type="coiled-coil region" evidence="6">
    <location>
        <begin position="86"/>
        <end position="134"/>
    </location>
</feature>
<dbReference type="Gene3D" id="1.20.5.1930">
    <property type="match status" value="1"/>
</dbReference>
<protein>
    <recommendedName>
        <fullName evidence="2">histidine kinase</fullName>
        <ecNumber evidence="2">2.7.13.3</ecNumber>
    </recommendedName>
</protein>
<dbReference type="InterPro" id="IPR003594">
    <property type="entry name" value="HATPase_dom"/>
</dbReference>
<comment type="catalytic activity">
    <reaction evidence="1">
        <text>ATP + protein L-histidine = ADP + protein N-phospho-L-histidine.</text>
        <dbReference type="EC" id="2.7.13.3"/>
    </reaction>
</comment>
<dbReference type="RefSeq" id="WP_092482057.1">
    <property type="nucleotide sequence ID" value="NZ_FOYM01000004.1"/>
</dbReference>
<dbReference type="CDD" id="cd16917">
    <property type="entry name" value="HATPase_UhpB-NarQ-NarX-like"/>
    <property type="match status" value="1"/>
</dbReference>
<evidence type="ECO:0000256" key="1">
    <source>
        <dbReference type="ARBA" id="ARBA00000085"/>
    </source>
</evidence>
<dbReference type="STRING" id="39060.SAMN05660706_10447"/>
<dbReference type="PANTHER" id="PTHR24421">
    <property type="entry name" value="NITRATE/NITRITE SENSOR PROTEIN NARX-RELATED"/>
    <property type="match status" value="1"/>
</dbReference>
<evidence type="ECO:0000259" key="7">
    <source>
        <dbReference type="PROSITE" id="PS50109"/>
    </source>
</evidence>
<dbReference type="EMBL" id="FOYM01000004">
    <property type="protein sequence ID" value="SFQ99204.1"/>
    <property type="molecule type" value="Genomic_DNA"/>
</dbReference>
<dbReference type="InterPro" id="IPR008595">
    <property type="entry name" value="DegS"/>
</dbReference>
<reference evidence="9" key="1">
    <citation type="submission" date="2016-10" db="EMBL/GenBank/DDBJ databases">
        <authorList>
            <person name="Varghese N."/>
            <person name="Submissions S."/>
        </authorList>
    </citation>
    <scope>NUCLEOTIDE SEQUENCE [LARGE SCALE GENOMIC DNA]</scope>
    <source>
        <strain evidence="9">DSM 3669</strain>
    </source>
</reference>
<dbReference type="SUPFAM" id="SSF55874">
    <property type="entry name" value="ATPase domain of HSP90 chaperone/DNA topoisomerase II/histidine kinase"/>
    <property type="match status" value="1"/>
</dbReference>
<dbReference type="InterPro" id="IPR050482">
    <property type="entry name" value="Sensor_HK_TwoCompSys"/>
</dbReference>
<dbReference type="Proteomes" id="UP000199584">
    <property type="component" value="Unassembled WGS sequence"/>
</dbReference>
<name>A0A1I6D129_9FIRM</name>
<keyword evidence="6" id="KW-0175">Coiled coil</keyword>
<dbReference type="SMART" id="SM00387">
    <property type="entry name" value="HATPase_c"/>
    <property type="match status" value="1"/>
</dbReference>